<dbReference type="InterPro" id="IPR010331">
    <property type="entry name" value="ExoD"/>
</dbReference>
<keyword evidence="3" id="KW-1185">Reference proteome</keyword>
<dbReference type="RefSeq" id="WP_265616943.1">
    <property type="nucleotide sequence ID" value="NZ_JAPFRD010000009.1"/>
</dbReference>
<proteinExistence type="predicted"/>
<protein>
    <submittedName>
        <fullName evidence="2">Exopolysaccharide biosynthesis protein</fullName>
    </submittedName>
</protein>
<dbReference type="PANTHER" id="PTHR41795:SF1">
    <property type="entry name" value="EXOPOLYSACCHARIDE SYNTHESIS PROTEIN"/>
    <property type="match status" value="1"/>
</dbReference>
<keyword evidence="1" id="KW-1133">Transmembrane helix</keyword>
<feature type="transmembrane region" description="Helical" evidence="1">
    <location>
        <begin position="59"/>
        <end position="80"/>
    </location>
</feature>
<dbReference type="PANTHER" id="PTHR41795">
    <property type="entry name" value="EXOPOLYSACCHARIDE SYNTHESIS PROTEIN"/>
    <property type="match status" value="1"/>
</dbReference>
<dbReference type="Pfam" id="PF06055">
    <property type="entry name" value="ExoD"/>
    <property type="match status" value="1"/>
</dbReference>
<feature type="transmembrane region" description="Helical" evidence="1">
    <location>
        <begin position="130"/>
        <end position="148"/>
    </location>
</feature>
<reference evidence="2" key="1">
    <citation type="submission" date="2022-11" db="EMBL/GenBank/DDBJ databases">
        <title>Alteromonas sp. nov., isolated from sea water of the Qingdao.</title>
        <authorList>
            <person name="Wang Q."/>
        </authorList>
    </citation>
    <scope>NUCLEOTIDE SEQUENCE</scope>
    <source>
        <strain evidence="2">ASW11-7</strain>
    </source>
</reference>
<keyword evidence="1" id="KW-0472">Membrane</keyword>
<feature type="transmembrane region" description="Helical" evidence="1">
    <location>
        <begin position="178"/>
        <end position="197"/>
    </location>
</feature>
<dbReference type="PIRSF" id="PIRSF033239">
    <property type="entry name" value="ExoD"/>
    <property type="match status" value="1"/>
</dbReference>
<evidence type="ECO:0000313" key="3">
    <source>
        <dbReference type="Proteomes" id="UP001142810"/>
    </source>
</evidence>
<comment type="caution">
    <text evidence="2">The sequence shown here is derived from an EMBL/GenBank/DDBJ whole genome shotgun (WGS) entry which is preliminary data.</text>
</comment>
<evidence type="ECO:0000313" key="2">
    <source>
        <dbReference type="EMBL" id="MCW8108247.1"/>
    </source>
</evidence>
<accession>A0ABT3P666</accession>
<evidence type="ECO:0000256" key="1">
    <source>
        <dbReference type="SAM" id="Phobius"/>
    </source>
</evidence>
<dbReference type="EMBL" id="JAPFRD010000009">
    <property type="protein sequence ID" value="MCW8108247.1"/>
    <property type="molecule type" value="Genomic_DNA"/>
</dbReference>
<sequence length="201" mass="21644">MYSETLSRSLTLYELLGRMQTSGSTDKVTFGELLHLVEKRGFGAMLAVPAFISATPIGAIPGIPTVTGITIFLISLQVLLSRSHPWLPSAIKQITIDKVSLNSGITKIKPAALQIDRFLFPRWLFIRQPLFRTFIALTCACCGILMVPLELVPFMGLVPAFAVLIMAIGMATDDGAVALLGLSLATFGLATAGYHLLPLIN</sequence>
<feature type="transmembrane region" description="Helical" evidence="1">
    <location>
        <begin position="154"/>
        <end position="171"/>
    </location>
</feature>
<keyword evidence="1" id="KW-0812">Transmembrane</keyword>
<gene>
    <name evidence="2" type="ORF">OPS25_07045</name>
</gene>
<organism evidence="2 3">
    <name type="scientific">Alteromonas aquimaris</name>
    <dbReference type="NCBI Taxonomy" id="2998417"/>
    <lineage>
        <taxon>Bacteria</taxon>
        <taxon>Pseudomonadati</taxon>
        <taxon>Pseudomonadota</taxon>
        <taxon>Gammaproteobacteria</taxon>
        <taxon>Alteromonadales</taxon>
        <taxon>Alteromonadaceae</taxon>
        <taxon>Alteromonas/Salinimonas group</taxon>
        <taxon>Alteromonas</taxon>
    </lineage>
</organism>
<dbReference type="Proteomes" id="UP001142810">
    <property type="component" value="Unassembled WGS sequence"/>
</dbReference>
<name>A0ABT3P666_9ALTE</name>